<reference evidence="2 3" key="1">
    <citation type="submission" date="2023-03" db="EMBL/GenBank/DDBJ databases">
        <title>High-quality genome of Scylla paramamosain provides insights in environmental adaptation.</title>
        <authorList>
            <person name="Zhang L."/>
        </authorList>
    </citation>
    <scope>NUCLEOTIDE SEQUENCE [LARGE SCALE GENOMIC DNA]</scope>
    <source>
        <strain evidence="2">LZ_2023a</strain>
        <tissue evidence="2">Muscle</tissue>
    </source>
</reference>
<evidence type="ECO:0000313" key="2">
    <source>
        <dbReference type="EMBL" id="KAK8388280.1"/>
    </source>
</evidence>
<protein>
    <submittedName>
        <fullName evidence="2">Uncharacterized protein</fullName>
    </submittedName>
</protein>
<organism evidence="2 3">
    <name type="scientific">Scylla paramamosain</name>
    <name type="common">Mud crab</name>
    <dbReference type="NCBI Taxonomy" id="85552"/>
    <lineage>
        <taxon>Eukaryota</taxon>
        <taxon>Metazoa</taxon>
        <taxon>Ecdysozoa</taxon>
        <taxon>Arthropoda</taxon>
        <taxon>Crustacea</taxon>
        <taxon>Multicrustacea</taxon>
        <taxon>Malacostraca</taxon>
        <taxon>Eumalacostraca</taxon>
        <taxon>Eucarida</taxon>
        <taxon>Decapoda</taxon>
        <taxon>Pleocyemata</taxon>
        <taxon>Brachyura</taxon>
        <taxon>Eubrachyura</taxon>
        <taxon>Portunoidea</taxon>
        <taxon>Portunidae</taxon>
        <taxon>Portuninae</taxon>
        <taxon>Scylla</taxon>
    </lineage>
</organism>
<keyword evidence="3" id="KW-1185">Reference proteome</keyword>
<evidence type="ECO:0000256" key="1">
    <source>
        <dbReference type="SAM" id="MobiDB-lite"/>
    </source>
</evidence>
<feature type="region of interest" description="Disordered" evidence="1">
    <location>
        <begin position="1"/>
        <end position="20"/>
    </location>
</feature>
<dbReference type="EMBL" id="JARAKH010000028">
    <property type="protein sequence ID" value="KAK8388280.1"/>
    <property type="molecule type" value="Genomic_DNA"/>
</dbReference>
<name>A0AAW0TLC4_SCYPA</name>
<sequence length="143" mass="15824">MVTAAPLPASSSQPSPEENLIEAHEEGLLLLVPTLPADEDKNGKDLKREVEYELISIPKEVLRREIRQVAELYGTPRYDHPCSAGIVVFRIHKASSRRSRLPLPPGGHSTLRTLTEEDARLWRGGGRDPPGARLTWTAVTLTT</sequence>
<gene>
    <name evidence="2" type="ORF">O3P69_020341</name>
</gene>
<dbReference type="Proteomes" id="UP001487740">
    <property type="component" value="Unassembled WGS sequence"/>
</dbReference>
<feature type="compositionally biased region" description="Low complexity" evidence="1">
    <location>
        <begin position="1"/>
        <end position="16"/>
    </location>
</feature>
<proteinExistence type="predicted"/>
<dbReference type="AlphaFoldDB" id="A0AAW0TLC4"/>
<accession>A0AAW0TLC4</accession>
<comment type="caution">
    <text evidence="2">The sequence shown here is derived from an EMBL/GenBank/DDBJ whole genome shotgun (WGS) entry which is preliminary data.</text>
</comment>
<evidence type="ECO:0000313" key="3">
    <source>
        <dbReference type="Proteomes" id="UP001487740"/>
    </source>
</evidence>